<dbReference type="Pfam" id="PF07969">
    <property type="entry name" value="Amidohydro_3"/>
    <property type="match status" value="1"/>
</dbReference>
<evidence type="ECO:0000313" key="3">
    <source>
        <dbReference type="Proteomes" id="UP000002008"/>
    </source>
</evidence>
<name>A9WIT1_CHLAA</name>
<dbReference type="PANTHER" id="PTHR22642:SF2">
    <property type="entry name" value="PROTEIN LONG AFTER FAR-RED 3"/>
    <property type="match status" value="1"/>
</dbReference>
<reference evidence="3" key="1">
    <citation type="journal article" date="2011" name="BMC Genomics">
        <title>Complete genome sequence of the filamentous anoxygenic phototrophic bacterium Chloroflexus aurantiacus.</title>
        <authorList>
            <person name="Tang K.H."/>
            <person name="Barry K."/>
            <person name="Chertkov O."/>
            <person name="Dalin E."/>
            <person name="Han C.S."/>
            <person name="Hauser L.J."/>
            <person name="Honchak B.M."/>
            <person name="Karbach L.E."/>
            <person name="Land M.L."/>
            <person name="Lapidus A."/>
            <person name="Larimer F.W."/>
            <person name="Mikhailova N."/>
            <person name="Pitluck S."/>
            <person name="Pierson B.K."/>
            <person name="Blankenship R.E."/>
        </authorList>
    </citation>
    <scope>NUCLEOTIDE SEQUENCE [LARGE SCALE GENOMIC DNA]</scope>
    <source>
        <strain evidence="3">ATCC 29366 / DSM 635 / J-10-fl</strain>
    </source>
</reference>
<evidence type="ECO:0000259" key="1">
    <source>
        <dbReference type="Pfam" id="PF07969"/>
    </source>
</evidence>
<dbReference type="SUPFAM" id="SSF51556">
    <property type="entry name" value="Metallo-dependent hydrolases"/>
    <property type="match status" value="1"/>
</dbReference>
<proteinExistence type="predicted"/>
<dbReference type="CDD" id="cd01300">
    <property type="entry name" value="YtcJ_like"/>
    <property type="match status" value="1"/>
</dbReference>
<dbReference type="Proteomes" id="UP000002008">
    <property type="component" value="Chromosome"/>
</dbReference>
<dbReference type="RefSeq" id="WP_012258461.1">
    <property type="nucleotide sequence ID" value="NC_010175.1"/>
</dbReference>
<dbReference type="STRING" id="324602.Caur_2602"/>
<dbReference type="InParanoid" id="A9WIT1"/>
<dbReference type="InterPro" id="IPR033932">
    <property type="entry name" value="YtcJ-like"/>
</dbReference>
<dbReference type="InterPro" id="IPR032466">
    <property type="entry name" value="Metal_Hydrolase"/>
</dbReference>
<dbReference type="InterPro" id="IPR011059">
    <property type="entry name" value="Metal-dep_hydrolase_composite"/>
</dbReference>
<gene>
    <name evidence="2" type="ordered locus">Caur_2602</name>
</gene>
<evidence type="ECO:0000313" key="2">
    <source>
        <dbReference type="EMBL" id="ABY35808.1"/>
    </source>
</evidence>
<dbReference type="Gene3D" id="3.10.310.70">
    <property type="match status" value="1"/>
</dbReference>
<dbReference type="SUPFAM" id="SSF51338">
    <property type="entry name" value="Composite domain of metallo-dependent hydrolases"/>
    <property type="match status" value="1"/>
</dbReference>
<dbReference type="PATRIC" id="fig|324602.8.peg.2931"/>
<sequence length="534" mass="57083">MKTIMIYNGPIYTLDSKQPVVRALAIRGERIIAVGNEGPVRAAAGSQAELIDLQGRAVVPGLTDAHVHIVLHGLARQQVRLTGCADYAAALDHIATAAQRLPAGAWLRGNGWDHTLWGGHWPTRTDLDRVCPDRPAMLSRKDGHSLWVNSRALELAGITAATPDPAGGQIQRDDQGEPTGILLETAMELVRAVVPPPTRAERIAALRLAIDEALSYGLTALHVPPATNPTDGPDTLIDLQTLYHTGDLTIRVLAHLAGAHLDHAIALGLRSGLGDDWLRIGGLKLFADGSLGSESAHMLLPYEGRDHTGIAVIPPAEMQEIVTRANAHGISVVVHAIGDAANRSVLDAIAAARATAASLALPNRIEHCQILDPHDIPRFAELNVIASMQPIHCTADMVMAERLWGKRCATSYAWRSLRAAGATLAFGSDAPVETMDPWAGIHAAVTRQTTDGTPDGGWYPEQRLTLTEALEAYCIGPTIAGADAERRGRLIPGMFADLAVLNGDPFQMPVTHLHTLHAELTMVGGKIVFNRTSR</sequence>
<dbReference type="EnsemblBacteria" id="ABY35808">
    <property type="protein sequence ID" value="ABY35808"/>
    <property type="gene ID" value="Caur_2602"/>
</dbReference>
<dbReference type="EMBL" id="CP000909">
    <property type="protein sequence ID" value="ABY35808.1"/>
    <property type="molecule type" value="Genomic_DNA"/>
</dbReference>
<feature type="domain" description="Amidohydrolase 3" evidence="1">
    <location>
        <begin position="49"/>
        <end position="529"/>
    </location>
</feature>
<dbReference type="GO" id="GO:0016810">
    <property type="term" value="F:hydrolase activity, acting on carbon-nitrogen (but not peptide) bonds"/>
    <property type="evidence" value="ECO:0007669"/>
    <property type="project" value="InterPro"/>
</dbReference>
<protein>
    <submittedName>
        <fullName evidence="2">Amidohydrolase 3</fullName>
    </submittedName>
</protein>
<organism evidence="2 3">
    <name type="scientific">Chloroflexus aurantiacus (strain ATCC 29366 / DSM 635 / J-10-fl)</name>
    <dbReference type="NCBI Taxonomy" id="324602"/>
    <lineage>
        <taxon>Bacteria</taxon>
        <taxon>Bacillati</taxon>
        <taxon>Chloroflexota</taxon>
        <taxon>Chloroflexia</taxon>
        <taxon>Chloroflexales</taxon>
        <taxon>Chloroflexineae</taxon>
        <taxon>Chloroflexaceae</taxon>
        <taxon>Chloroflexus</taxon>
    </lineage>
</organism>
<dbReference type="FunCoup" id="A9WIT1">
    <property type="interactions" value="244"/>
</dbReference>
<keyword evidence="3" id="KW-1185">Reference proteome</keyword>
<dbReference type="Gene3D" id="2.30.40.10">
    <property type="entry name" value="Urease, subunit C, domain 1"/>
    <property type="match status" value="1"/>
</dbReference>
<accession>A9WIT1</accession>
<dbReference type="AlphaFoldDB" id="A9WIT1"/>
<dbReference type="KEGG" id="cau:Caur_2602"/>
<dbReference type="PANTHER" id="PTHR22642">
    <property type="entry name" value="IMIDAZOLONEPROPIONASE"/>
    <property type="match status" value="1"/>
</dbReference>
<dbReference type="InterPro" id="IPR013108">
    <property type="entry name" value="Amidohydro_3"/>
</dbReference>
<dbReference type="Gene3D" id="3.20.20.140">
    <property type="entry name" value="Metal-dependent hydrolases"/>
    <property type="match status" value="1"/>
</dbReference>
<dbReference type="HOGENOM" id="CLU_009942_1_0_0"/>
<dbReference type="eggNOG" id="COG1574">
    <property type="taxonomic scope" value="Bacteria"/>
</dbReference>